<dbReference type="EMBL" id="JADZGI010000001">
    <property type="protein sequence ID" value="MBH0113264.1"/>
    <property type="molecule type" value="Genomic_DNA"/>
</dbReference>
<organism evidence="1 2">
    <name type="scientific">Novosphingobium aureum</name>
    <dbReference type="NCBI Taxonomy" id="2792964"/>
    <lineage>
        <taxon>Bacteria</taxon>
        <taxon>Pseudomonadati</taxon>
        <taxon>Pseudomonadota</taxon>
        <taxon>Alphaproteobacteria</taxon>
        <taxon>Sphingomonadales</taxon>
        <taxon>Sphingomonadaceae</taxon>
        <taxon>Novosphingobium</taxon>
    </lineage>
</organism>
<evidence type="ECO:0000313" key="2">
    <source>
        <dbReference type="Proteomes" id="UP000617634"/>
    </source>
</evidence>
<gene>
    <name evidence="1" type="ORF">I5E68_09930</name>
</gene>
<reference evidence="1" key="1">
    <citation type="submission" date="2020-11" db="EMBL/GenBank/DDBJ databases">
        <title>Novosphingobium aureum sp. nov., a marine bacterium isolated from sediment of a salt flat.</title>
        <authorList>
            <person name="Yoo Y."/>
            <person name="Kim J.-J."/>
        </authorList>
    </citation>
    <scope>NUCLEOTIDE SEQUENCE</scope>
    <source>
        <strain evidence="1">YJ-S2-02</strain>
    </source>
</reference>
<dbReference type="Proteomes" id="UP000617634">
    <property type="component" value="Unassembled WGS sequence"/>
</dbReference>
<name>A0A931HD72_9SPHN</name>
<protein>
    <submittedName>
        <fullName evidence="1">Uncharacterized protein</fullName>
    </submittedName>
</protein>
<proteinExistence type="predicted"/>
<comment type="caution">
    <text evidence="1">The sequence shown here is derived from an EMBL/GenBank/DDBJ whole genome shotgun (WGS) entry which is preliminary data.</text>
</comment>
<dbReference type="AlphaFoldDB" id="A0A931HD72"/>
<evidence type="ECO:0000313" key="1">
    <source>
        <dbReference type="EMBL" id="MBH0113264.1"/>
    </source>
</evidence>
<sequence length="53" mass="5751">MMKDEAELIVERQNRAYATIGMVVQSATATTGMTASKEAWDQFTGLIEGLNGD</sequence>
<keyword evidence="2" id="KW-1185">Reference proteome</keyword>
<accession>A0A931HD72</accession>